<evidence type="ECO:0000313" key="3">
    <source>
        <dbReference type="Proteomes" id="UP000265691"/>
    </source>
</evidence>
<feature type="transmembrane region" description="Helical" evidence="1">
    <location>
        <begin position="64"/>
        <end position="89"/>
    </location>
</feature>
<evidence type="ECO:0000313" key="2">
    <source>
        <dbReference type="EMBL" id="RIY31109.1"/>
    </source>
</evidence>
<feature type="transmembrane region" description="Helical" evidence="1">
    <location>
        <begin position="171"/>
        <end position="194"/>
    </location>
</feature>
<proteinExistence type="predicted"/>
<dbReference type="AlphaFoldDB" id="A0A3A1Y1E1"/>
<accession>A0A3A1Y1E1</accession>
<keyword evidence="1" id="KW-0472">Membrane</keyword>
<keyword evidence="1" id="KW-0812">Transmembrane</keyword>
<feature type="transmembrane region" description="Helical" evidence="1">
    <location>
        <begin position="141"/>
        <end position="165"/>
    </location>
</feature>
<keyword evidence="3" id="KW-1185">Reference proteome</keyword>
<organism evidence="2 3">
    <name type="scientific">Psittacicella hinzii</name>
    <dbReference type="NCBI Taxonomy" id="2028575"/>
    <lineage>
        <taxon>Bacteria</taxon>
        <taxon>Pseudomonadati</taxon>
        <taxon>Pseudomonadota</taxon>
        <taxon>Gammaproteobacteria</taxon>
        <taxon>Pasteurellales</taxon>
        <taxon>Psittacicellaceae</taxon>
        <taxon>Psittacicella</taxon>
    </lineage>
</organism>
<reference evidence="2 3" key="1">
    <citation type="submission" date="2017-08" db="EMBL/GenBank/DDBJ databases">
        <title>Reclassification of Bisgaard taxon 37 and 44.</title>
        <authorList>
            <person name="Christensen H."/>
        </authorList>
    </citation>
    <scope>NUCLEOTIDE SEQUENCE [LARGE SCALE GENOMIC DNA]</scope>
    <source>
        <strain evidence="2 3">B96_3</strain>
    </source>
</reference>
<keyword evidence="1" id="KW-1133">Transmembrane helix</keyword>
<gene>
    <name evidence="2" type="ORF">CKF54_07640</name>
</gene>
<name>A0A3A1Y1E1_9GAMM</name>
<dbReference type="EMBL" id="NRHC01000135">
    <property type="protein sequence ID" value="RIY31109.1"/>
    <property type="molecule type" value="Genomic_DNA"/>
</dbReference>
<feature type="transmembrane region" description="Helical" evidence="1">
    <location>
        <begin position="259"/>
        <end position="283"/>
    </location>
</feature>
<dbReference type="Proteomes" id="UP000265691">
    <property type="component" value="Unassembled WGS sequence"/>
</dbReference>
<protein>
    <submittedName>
        <fullName evidence="2">Uncharacterized protein</fullName>
    </submittedName>
</protein>
<feature type="transmembrane region" description="Helical" evidence="1">
    <location>
        <begin position="17"/>
        <end position="34"/>
    </location>
</feature>
<sequence>MINNPLTVTHKYIRKNFLFLFSFTFILGILYYFAQWVLNLTPTSVVNYLFAYFSGERGLSTSTLILFLARSIILTVVLSAILTVILRALNIDIKQILIRNRSTPENLEKSQTYITKFNLRIVKDFIKDIPSKSLLKTYFKVLFATLSLVITSILILLPFLSIIRASYDSSILFPLTLLIGVLVLLANIFIYVPWYGLAVTTNLKFKDTFILSLKIALLFLTTVALFLLNFFALVVLVEVAGYFVKLLANFVRLGLLGDLVYYSLSLLKYVYLISFSLVLYFCYIKGISKEEIQALFSEEIYKQDYERAKEVAVAHRAKLLSALNYQTKSDNQMSYKVVADNSKEIDSHTTDKINEQSATLVEEKAEKAEKVEEVFSDLTVENTSQQNDLDLTETISEKKESRKKRGFFFNFMKKKNNQPNTSFERTNDAQLQFDSDRVENNPFNLDK</sequence>
<feature type="transmembrane region" description="Helical" evidence="1">
    <location>
        <begin position="215"/>
        <end position="239"/>
    </location>
</feature>
<dbReference type="RefSeq" id="WP_119525762.1">
    <property type="nucleotide sequence ID" value="NZ_NRHC01000135.1"/>
</dbReference>
<comment type="caution">
    <text evidence="2">The sequence shown here is derived from an EMBL/GenBank/DDBJ whole genome shotgun (WGS) entry which is preliminary data.</text>
</comment>
<dbReference type="OrthoDB" id="9861906at2"/>
<evidence type="ECO:0000256" key="1">
    <source>
        <dbReference type="SAM" id="Phobius"/>
    </source>
</evidence>